<dbReference type="InterPro" id="IPR000073">
    <property type="entry name" value="AB_hydrolase_1"/>
</dbReference>
<evidence type="ECO:0000256" key="4">
    <source>
        <dbReference type="ARBA" id="ARBA00023098"/>
    </source>
</evidence>
<dbReference type="SUPFAM" id="SSF53474">
    <property type="entry name" value="alpha/beta-Hydrolases"/>
    <property type="match status" value="1"/>
</dbReference>
<feature type="domain" description="AB hydrolase-1" evidence="8">
    <location>
        <begin position="113"/>
        <end position="249"/>
    </location>
</feature>
<proteinExistence type="inferred from homology"/>
<protein>
    <submittedName>
        <fullName evidence="10">Lipase 3-like</fullName>
    </submittedName>
</protein>
<comment type="similarity">
    <text evidence="1">Belongs to the AB hydrolase superfamily. Lipase family.</text>
</comment>
<dbReference type="GO" id="GO:0016788">
    <property type="term" value="F:hydrolase activity, acting on ester bonds"/>
    <property type="evidence" value="ECO:0007669"/>
    <property type="project" value="InterPro"/>
</dbReference>
<evidence type="ECO:0000256" key="3">
    <source>
        <dbReference type="ARBA" id="ARBA00022963"/>
    </source>
</evidence>
<evidence type="ECO:0000256" key="7">
    <source>
        <dbReference type="SAM" id="SignalP"/>
    </source>
</evidence>
<dbReference type="PIRSF" id="PIRSF000862">
    <property type="entry name" value="Steryl_ester_lip"/>
    <property type="match status" value="1"/>
</dbReference>
<organism evidence="9 10">
    <name type="scientific">Galleria mellonella</name>
    <name type="common">Greater wax moth</name>
    <dbReference type="NCBI Taxonomy" id="7137"/>
    <lineage>
        <taxon>Eukaryota</taxon>
        <taxon>Metazoa</taxon>
        <taxon>Ecdysozoa</taxon>
        <taxon>Arthropoda</taxon>
        <taxon>Hexapoda</taxon>
        <taxon>Insecta</taxon>
        <taxon>Pterygota</taxon>
        <taxon>Neoptera</taxon>
        <taxon>Endopterygota</taxon>
        <taxon>Lepidoptera</taxon>
        <taxon>Glossata</taxon>
        <taxon>Ditrysia</taxon>
        <taxon>Pyraloidea</taxon>
        <taxon>Pyralidae</taxon>
        <taxon>Galleriinae</taxon>
        <taxon>Galleria</taxon>
    </lineage>
</organism>
<keyword evidence="9" id="KW-1185">Reference proteome</keyword>
<name>A0A6J1WJC1_GALME</name>
<accession>A0A6J1WJC1</accession>
<dbReference type="AlphaFoldDB" id="A0A6J1WJC1"/>
<dbReference type="Pfam" id="PF00561">
    <property type="entry name" value="Abhydrolase_1"/>
    <property type="match status" value="1"/>
</dbReference>
<sequence>MITRSLLFILLWKLLNIAHGENCSIFERDSASITDDIFEEIKEYANSGAPDELFNITAIESIYSEYLSTKYNEDIDLNITQLLNKYGYPVEQHEVLSSDGYILTMFRIPSDGPVVFVMHGILCSSDDFVTTGPNNGLAYLLADAGYDVWLGNARGNVHSRRHISLSPSCAEFWDFSWDEIGRYDLPAMIDYALDKTNQKQLVYIGHSQGTTTYFVMCSERPEYNDKIKLMIALSAVSFLSHTKSPLLKIFSAIYPFLWANLKALGIYDFMPRNVLLEFLTNTFCGRPATAAIICDSIVFLLMGPDYAQINATALPVIFGHMPAGIATKQLVHYAQIINTGTFRRFDYGKLENLATYGLLSPPDYPVEKITAPMVIFYGLNDWLGPIEDVEKLISKLPNLVKFITVPWDRFSHMDYLLARDVKELLYVDVLNLIKESLNGSLSG</sequence>
<dbReference type="GO" id="GO:0016042">
    <property type="term" value="P:lipid catabolic process"/>
    <property type="evidence" value="ECO:0007669"/>
    <property type="project" value="UniProtKB-KW"/>
</dbReference>
<gene>
    <name evidence="10" type="primary">LOC113514796</name>
</gene>
<evidence type="ECO:0000259" key="8">
    <source>
        <dbReference type="Pfam" id="PF00561"/>
    </source>
</evidence>
<dbReference type="Gene3D" id="3.40.50.1820">
    <property type="entry name" value="alpha/beta hydrolase"/>
    <property type="match status" value="1"/>
</dbReference>
<dbReference type="InParanoid" id="A0A6J1WJC1"/>
<evidence type="ECO:0000256" key="2">
    <source>
        <dbReference type="ARBA" id="ARBA00022729"/>
    </source>
</evidence>
<dbReference type="RefSeq" id="XP_026754692.2">
    <property type="nucleotide sequence ID" value="XM_026898891.3"/>
</dbReference>
<dbReference type="Proteomes" id="UP001652740">
    <property type="component" value="Unplaced"/>
</dbReference>
<evidence type="ECO:0000256" key="1">
    <source>
        <dbReference type="ARBA" id="ARBA00010701"/>
    </source>
</evidence>
<keyword evidence="4" id="KW-0443">Lipid metabolism</keyword>
<dbReference type="GeneID" id="113514796"/>
<reference evidence="10" key="1">
    <citation type="submission" date="2025-08" db="UniProtKB">
        <authorList>
            <consortium name="RefSeq"/>
        </authorList>
    </citation>
    <scope>IDENTIFICATION</scope>
    <source>
        <tissue evidence="10">Whole larvae</tissue>
    </source>
</reference>
<evidence type="ECO:0000256" key="6">
    <source>
        <dbReference type="PIRSR" id="PIRSR000862-1"/>
    </source>
</evidence>
<dbReference type="PANTHER" id="PTHR11005">
    <property type="entry name" value="LYSOSOMAL ACID LIPASE-RELATED"/>
    <property type="match status" value="1"/>
</dbReference>
<evidence type="ECO:0000256" key="5">
    <source>
        <dbReference type="ARBA" id="ARBA00023180"/>
    </source>
</evidence>
<feature type="active site" description="Charge relay system" evidence="6">
    <location>
        <position position="412"/>
    </location>
</feature>
<feature type="chain" id="PRO_5046530685" evidence="7">
    <location>
        <begin position="21"/>
        <end position="443"/>
    </location>
</feature>
<dbReference type="InterPro" id="IPR025483">
    <property type="entry name" value="Lipase_euk"/>
</dbReference>
<feature type="active site" description="Charge relay system" evidence="6">
    <location>
        <position position="381"/>
    </location>
</feature>
<dbReference type="InterPro" id="IPR029058">
    <property type="entry name" value="AB_hydrolase_fold"/>
</dbReference>
<keyword evidence="5" id="KW-0325">Glycoprotein</keyword>
<dbReference type="KEGG" id="gmw:113514796"/>
<keyword evidence="3" id="KW-0442">Lipid degradation</keyword>
<evidence type="ECO:0000313" key="10">
    <source>
        <dbReference type="RefSeq" id="XP_026754692.2"/>
    </source>
</evidence>
<evidence type="ECO:0000313" key="9">
    <source>
        <dbReference type="Proteomes" id="UP001652740"/>
    </source>
</evidence>
<keyword evidence="2 7" id="KW-0732">Signal</keyword>
<feature type="active site" description="Nucleophile" evidence="6">
    <location>
        <position position="207"/>
    </location>
</feature>
<feature type="signal peptide" evidence="7">
    <location>
        <begin position="1"/>
        <end position="20"/>
    </location>
</feature>